<feature type="transmembrane region" description="Helical" evidence="6">
    <location>
        <begin position="711"/>
        <end position="734"/>
    </location>
</feature>
<organism evidence="8 9">
    <name type="scientific">Swingsia samuiensis</name>
    <dbReference type="NCBI Taxonomy" id="1293412"/>
    <lineage>
        <taxon>Bacteria</taxon>
        <taxon>Pseudomonadati</taxon>
        <taxon>Pseudomonadota</taxon>
        <taxon>Alphaproteobacteria</taxon>
        <taxon>Acetobacterales</taxon>
        <taxon>Acetobacteraceae</taxon>
        <taxon>Swingsia</taxon>
    </lineage>
</organism>
<dbReference type="AlphaFoldDB" id="A0A4Y6UK35"/>
<dbReference type="GO" id="GO:0005886">
    <property type="term" value="C:plasma membrane"/>
    <property type="evidence" value="ECO:0007669"/>
    <property type="project" value="UniProtKB-SubCell"/>
</dbReference>
<feature type="transmembrane region" description="Helical" evidence="6">
    <location>
        <begin position="767"/>
        <end position="791"/>
    </location>
</feature>
<sequence length="863" mass="92731">MLSDLIGRLNAACARRAPLVALLFTLICVGCVTLSMTCLSVTTDTGKMFSSSLIWRKQLQEMNRLFPQDDNQLVAIIDGRIPEQGRAAARQLTDILSQDHHHFKIVSLPGGDPFYSNHAFLFPDKKNTETLLNSIITAQPFLGTLAGDPSARGLFNSLALIGEGIKAGQGVPDAFDNTLKGFSNSLANSASGHPQDLSWQNLLTGNISDLGSRYQFVVTQPVLDYNSLQPGEAATTAMRQAINSLDLVKSGQVSGTITGQIKLNDEEFSTVAHGMALGLVISLTLVSLWLVLAVKSIRVILPILLTLISGLIITTGFAAIAVQELNLISISFAILFVGIAVDFAIQYSVRFLGQDFPTKTHHLSLQKAITQTGRESGVQILIASLATAAGFLAFTPTNFIGVAQLGLIAGFGMLIAFVCTMTLLPALLSLFRAKLGVHEAGFPALLPLDQQIRHKRKKILGVFGLLAIVGAALLPLLSFDADPLHTKDPNTEGMKALHLLEESPLTTPYFSQVLVPNLTEAQKEADAFSKLPSVHDVLWLGALVPDDQKEKIALIKDAASIILPTITLDHVASAPTTADIRSSAEKAAAQLDSVQDRLSPTLNQIRLTLHKLSTSSDDTLNKTNIALTRFLPEQLSMLRAALNPQPITIGNIPASIRKDYVLPNGEERLTIHPKGQASNTQVLHKFVNELRTVNTNVTGPVIDIFESAHTIVHAFIVAAISALTMILIILFATFRRVLDTCLVMAPLILSSLLTVILIIAVPETLNYANIIALPLLLGVGVSFNVYFVMNWRAGIRNPLTSSTARAVLFSALTTATAFGSLALSGHPGTASMGRLLLMSLGCTLICTLLFVPALLPKRSIDKL</sequence>
<dbReference type="PANTHER" id="PTHR33406:SF13">
    <property type="entry name" value="MEMBRANE PROTEIN YDFJ"/>
    <property type="match status" value="1"/>
</dbReference>
<gene>
    <name evidence="8" type="ORF">E3D00_04085</name>
</gene>
<keyword evidence="2" id="KW-1003">Cell membrane</keyword>
<dbReference type="InterPro" id="IPR017841">
    <property type="entry name" value="Hopanoid_biosynth_HpnN"/>
</dbReference>
<keyword evidence="4 6" id="KW-1133">Transmembrane helix</keyword>
<dbReference type="Pfam" id="PF03176">
    <property type="entry name" value="MMPL"/>
    <property type="match status" value="2"/>
</dbReference>
<accession>A0A4Y6UK35</accession>
<feature type="transmembrane region" description="Helical" evidence="6">
    <location>
        <begin position="741"/>
        <end position="761"/>
    </location>
</feature>
<evidence type="ECO:0000256" key="3">
    <source>
        <dbReference type="ARBA" id="ARBA00022692"/>
    </source>
</evidence>
<feature type="transmembrane region" description="Helical" evidence="6">
    <location>
        <begin position="377"/>
        <end position="395"/>
    </location>
</feature>
<feature type="transmembrane region" description="Helical" evidence="6">
    <location>
        <begin position="327"/>
        <end position="345"/>
    </location>
</feature>
<reference evidence="8 9" key="1">
    <citation type="submission" date="2019-03" db="EMBL/GenBank/DDBJ databases">
        <title>The complete genome sequence of Swingsia samuiensis NBRC107927(T).</title>
        <authorList>
            <person name="Chua K.-O."/>
            <person name="Chan K.-G."/>
            <person name="See-Too W.-S."/>
        </authorList>
    </citation>
    <scope>NUCLEOTIDE SEQUENCE [LARGE SCALE GENOMIC DNA]</scope>
    <source>
        <strain evidence="8 9">AH83</strain>
    </source>
</reference>
<evidence type="ECO:0000313" key="8">
    <source>
        <dbReference type="EMBL" id="QDH16836.1"/>
    </source>
</evidence>
<keyword evidence="3 6" id="KW-0812">Transmembrane</keyword>
<dbReference type="InterPro" id="IPR004869">
    <property type="entry name" value="MMPL_dom"/>
</dbReference>
<feature type="domain" description="SSD" evidence="7">
    <location>
        <begin position="300"/>
        <end position="430"/>
    </location>
</feature>
<dbReference type="PANTHER" id="PTHR33406">
    <property type="entry name" value="MEMBRANE PROTEIN MJ1562-RELATED"/>
    <property type="match status" value="1"/>
</dbReference>
<evidence type="ECO:0000256" key="2">
    <source>
        <dbReference type="ARBA" id="ARBA00022475"/>
    </source>
</evidence>
<comment type="subcellular location">
    <subcellularLocation>
        <location evidence="1">Cell membrane</location>
        <topology evidence="1">Multi-pass membrane protein</topology>
    </subcellularLocation>
</comment>
<name>A0A4Y6UK35_9PROT</name>
<dbReference type="Gene3D" id="1.20.1640.10">
    <property type="entry name" value="Multidrug efflux transporter AcrB transmembrane domain"/>
    <property type="match status" value="2"/>
</dbReference>
<dbReference type="EMBL" id="CP038141">
    <property type="protein sequence ID" value="QDH16836.1"/>
    <property type="molecule type" value="Genomic_DNA"/>
</dbReference>
<evidence type="ECO:0000256" key="5">
    <source>
        <dbReference type="ARBA" id="ARBA00023136"/>
    </source>
</evidence>
<keyword evidence="5 6" id="KW-0472">Membrane</keyword>
<dbReference type="PROSITE" id="PS50156">
    <property type="entry name" value="SSD"/>
    <property type="match status" value="1"/>
</dbReference>
<dbReference type="KEGG" id="ssam:E3D00_04085"/>
<dbReference type="SUPFAM" id="SSF82866">
    <property type="entry name" value="Multidrug efflux transporter AcrB transmembrane domain"/>
    <property type="match status" value="2"/>
</dbReference>
<dbReference type="NCBIfam" id="TIGR03480">
    <property type="entry name" value="HpnN"/>
    <property type="match status" value="1"/>
</dbReference>
<dbReference type="RefSeq" id="WP_141460187.1">
    <property type="nucleotide sequence ID" value="NZ_CP038141.1"/>
</dbReference>
<evidence type="ECO:0000256" key="4">
    <source>
        <dbReference type="ARBA" id="ARBA00022989"/>
    </source>
</evidence>
<proteinExistence type="predicted"/>
<evidence type="ECO:0000259" key="7">
    <source>
        <dbReference type="PROSITE" id="PS50156"/>
    </source>
</evidence>
<feature type="transmembrane region" description="Helical" evidence="6">
    <location>
        <begin position="803"/>
        <end position="823"/>
    </location>
</feature>
<dbReference type="Proteomes" id="UP000316313">
    <property type="component" value="Chromosome"/>
</dbReference>
<feature type="transmembrane region" description="Helical" evidence="6">
    <location>
        <begin position="271"/>
        <end position="292"/>
    </location>
</feature>
<evidence type="ECO:0000256" key="6">
    <source>
        <dbReference type="SAM" id="Phobius"/>
    </source>
</evidence>
<feature type="transmembrane region" description="Helical" evidence="6">
    <location>
        <begin position="459"/>
        <end position="479"/>
    </location>
</feature>
<dbReference type="InterPro" id="IPR000731">
    <property type="entry name" value="SSD"/>
</dbReference>
<dbReference type="OrthoDB" id="7518665at2"/>
<feature type="transmembrane region" description="Helical" evidence="6">
    <location>
        <begin position="299"/>
        <end position="321"/>
    </location>
</feature>
<keyword evidence="9" id="KW-1185">Reference proteome</keyword>
<evidence type="ECO:0000313" key="9">
    <source>
        <dbReference type="Proteomes" id="UP000316313"/>
    </source>
</evidence>
<feature type="transmembrane region" description="Helical" evidence="6">
    <location>
        <begin position="407"/>
        <end position="428"/>
    </location>
</feature>
<feature type="transmembrane region" description="Helical" evidence="6">
    <location>
        <begin position="20"/>
        <end position="42"/>
    </location>
</feature>
<protein>
    <submittedName>
        <fullName evidence="8">RND transporter</fullName>
    </submittedName>
</protein>
<feature type="transmembrane region" description="Helical" evidence="6">
    <location>
        <begin position="835"/>
        <end position="855"/>
    </location>
</feature>
<evidence type="ECO:0000256" key="1">
    <source>
        <dbReference type="ARBA" id="ARBA00004651"/>
    </source>
</evidence>
<dbReference type="InterPro" id="IPR050545">
    <property type="entry name" value="Mycobact_MmpL"/>
</dbReference>